<dbReference type="FunFam" id="3.30.160.60:FF:000096">
    <property type="entry name" value="Zinc finger and BTB domain-containing protein 18 isoform 1"/>
    <property type="match status" value="1"/>
</dbReference>
<evidence type="ECO:0000256" key="4">
    <source>
        <dbReference type="ARBA" id="ARBA00022723"/>
    </source>
</evidence>
<dbReference type="FunFam" id="3.30.160.60:FF:000358">
    <property type="entry name" value="zinc finger protein 24"/>
    <property type="match status" value="1"/>
</dbReference>
<dbReference type="FunFam" id="3.30.160.60:FF:000097">
    <property type="entry name" value="Zinc finger protein"/>
    <property type="match status" value="1"/>
</dbReference>
<dbReference type="Gene3D" id="3.30.160.60">
    <property type="entry name" value="Classic Zinc Finger"/>
    <property type="match status" value="4"/>
</dbReference>
<dbReference type="GO" id="GO:0008270">
    <property type="term" value="F:zinc ion binding"/>
    <property type="evidence" value="ECO:0007669"/>
    <property type="project" value="UniProtKB-KW"/>
</dbReference>
<dbReference type="SUPFAM" id="SSF57667">
    <property type="entry name" value="beta-beta-alpha zinc fingers"/>
    <property type="match status" value="2"/>
</dbReference>
<evidence type="ECO:0000256" key="1">
    <source>
        <dbReference type="ARBA" id="ARBA00003767"/>
    </source>
</evidence>
<keyword evidence="6 12" id="KW-0863">Zinc-finger</keyword>
<evidence type="ECO:0000256" key="10">
    <source>
        <dbReference type="ARBA" id="ARBA00023163"/>
    </source>
</evidence>
<comment type="function">
    <text evidence="1">May be involved in transcriptional regulation.</text>
</comment>
<keyword evidence="9" id="KW-0238">DNA-binding</keyword>
<evidence type="ECO:0000256" key="12">
    <source>
        <dbReference type="PROSITE-ProRule" id="PRU00042"/>
    </source>
</evidence>
<comment type="similarity">
    <text evidence="3">Belongs to the krueppel C2H2-type zinc-finger protein family.</text>
</comment>
<feature type="coiled-coil region" evidence="13">
    <location>
        <begin position="34"/>
        <end position="61"/>
    </location>
</feature>
<evidence type="ECO:0000256" key="7">
    <source>
        <dbReference type="ARBA" id="ARBA00022833"/>
    </source>
</evidence>
<gene>
    <name evidence="16" type="ORF">ACEWY4_003350</name>
</gene>
<dbReference type="EMBL" id="JBHFQA010000003">
    <property type="protein sequence ID" value="KAL2101589.1"/>
    <property type="molecule type" value="Genomic_DNA"/>
</dbReference>
<evidence type="ECO:0000313" key="17">
    <source>
        <dbReference type="Proteomes" id="UP001591681"/>
    </source>
</evidence>
<keyword evidence="5" id="KW-0677">Repeat</keyword>
<evidence type="ECO:0000313" key="16">
    <source>
        <dbReference type="EMBL" id="KAL2101589.1"/>
    </source>
</evidence>
<evidence type="ECO:0000256" key="13">
    <source>
        <dbReference type="SAM" id="Coils"/>
    </source>
</evidence>
<dbReference type="GO" id="GO:0003677">
    <property type="term" value="F:DNA binding"/>
    <property type="evidence" value="ECO:0007669"/>
    <property type="project" value="UniProtKB-KW"/>
</dbReference>
<dbReference type="AlphaFoldDB" id="A0ABD1KQZ2"/>
<dbReference type="PANTHER" id="PTHR23235:SF152">
    <property type="entry name" value="SI:DKEY-210J14.3"/>
    <property type="match status" value="1"/>
</dbReference>
<evidence type="ECO:0000256" key="9">
    <source>
        <dbReference type="ARBA" id="ARBA00023125"/>
    </source>
</evidence>
<keyword evidence="7" id="KW-0862">Zinc</keyword>
<dbReference type="PROSITE" id="PS50157">
    <property type="entry name" value="ZINC_FINGER_C2H2_2"/>
    <property type="match status" value="4"/>
</dbReference>
<evidence type="ECO:0000256" key="2">
    <source>
        <dbReference type="ARBA" id="ARBA00004123"/>
    </source>
</evidence>
<sequence>MATFVSFQTQLVSIMDTLAKTAIFEISKLVDMESKGLKQEISRSQREITSLKNKLHMMENLIWNAGEHDRNAMSEDGLMTQEQASEDQNTTIVFHRPQSTTVTDAPHIKGEPTNENTVSLSHGCQVGKQSTDTHQSILIKEEQLEVKLCNNNPPELLNSCEDTMGLGGDEHVRTLLTHKQDGESACDSAPALTTRTQVSQVSELPQRGQPDTQNGETSTEPHPTTPKRAAPYFFQPSTRTFGSLPASQRPGLTRTQWGSDQGPGRGDRRFVCTYCSKRFRCISQLETHQRSHTGEKPFHCTLCGKRYAQKGHLYIHQRTHTGEKPYRCLTCGKGFIQKCTLDMHQRTHTGEKPFRCLRCGKGFTKKCNLKKHQASHTELSGDLWAAY</sequence>
<keyword evidence="13" id="KW-0175">Coiled coil</keyword>
<keyword evidence="10" id="KW-0804">Transcription</keyword>
<feature type="domain" description="C2H2-type" evidence="15">
    <location>
        <begin position="298"/>
        <end position="325"/>
    </location>
</feature>
<evidence type="ECO:0000259" key="15">
    <source>
        <dbReference type="PROSITE" id="PS50157"/>
    </source>
</evidence>
<evidence type="ECO:0000256" key="5">
    <source>
        <dbReference type="ARBA" id="ARBA00022737"/>
    </source>
</evidence>
<dbReference type="Pfam" id="PF00096">
    <property type="entry name" value="zf-C2H2"/>
    <property type="match status" value="3"/>
</dbReference>
<dbReference type="SMART" id="SM00355">
    <property type="entry name" value="ZnF_C2H2"/>
    <property type="match status" value="4"/>
</dbReference>
<dbReference type="PROSITE" id="PS00028">
    <property type="entry name" value="ZINC_FINGER_C2H2_1"/>
    <property type="match status" value="4"/>
</dbReference>
<evidence type="ECO:0000256" key="14">
    <source>
        <dbReference type="SAM" id="MobiDB-lite"/>
    </source>
</evidence>
<evidence type="ECO:0000256" key="11">
    <source>
        <dbReference type="ARBA" id="ARBA00023242"/>
    </source>
</evidence>
<protein>
    <recommendedName>
        <fullName evidence="15">C2H2-type domain-containing protein</fullName>
    </recommendedName>
</protein>
<dbReference type="GO" id="GO:0005634">
    <property type="term" value="C:nucleus"/>
    <property type="evidence" value="ECO:0007669"/>
    <property type="project" value="UniProtKB-SubCell"/>
</dbReference>
<name>A0ABD1KQZ2_9TELE</name>
<dbReference type="Proteomes" id="UP001591681">
    <property type="component" value="Unassembled WGS sequence"/>
</dbReference>
<keyword evidence="4" id="KW-0479">Metal-binding</keyword>
<reference evidence="16 17" key="1">
    <citation type="submission" date="2024-09" db="EMBL/GenBank/DDBJ databases">
        <title>A chromosome-level genome assembly of Gray's grenadier anchovy, Coilia grayii.</title>
        <authorList>
            <person name="Fu Z."/>
        </authorList>
    </citation>
    <scope>NUCLEOTIDE SEQUENCE [LARGE SCALE GENOMIC DNA]</scope>
    <source>
        <strain evidence="16">G4</strain>
        <tissue evidence="16">Muscle</tissue>
    </source>
</reference>
<proteinExistence type="inferred from homology"/>
<keyword evidence="11" id="KW-0539">Nucleus</keyword>
<feature type="compositionally biased region" description="Polar residues" evidence="14">
    <location>
        <begin position="194"/>
        <end position="222"/>
    </location>
</feature>
<accession>A0ABD1KQZ2</accession>
<keyword evidence="17" id="KW-1185">Reference proteome</keyword>
<feature type="region of interest" description="Disordered" evidence="14">
    <location>
        <begin position="194"/>
        <end position="264"/>
    </location>
</feature>
<comment type="subcellular location">
    <subcellularLocation>
        <location evidence="2">Nucleus</location>
    </subcellularLocation>
</comment>
<evidence type="ECO:0000256" key="6">
    <source>
        <dbReference type="ARBA" id="ARBA00022771"/>
    </source>
</evidence>
<feature type="domain" description="C2H2-type" evidence="15">
    <location>
        <begin position="354"/>
        <end position="377"/>
    </location>
</feature>
<organism evidence="16 17">
    <name type="scientific">Coilia grayii</name>
    <name type="common">Gray's grenadier anchovy</name>
    <dbReference type="NCBI Taxonomy" id="363190"/>
    <lineage>
        <taxon>Eukaryota</taxon>
        <taxon>Metazoa</taxon>
        <taxon>Chordata</taxon>
        <taxon>Craniata</taxon>
        <taxon>Vertebrata</taxon>
        <taxon>Euteleostomi</taxon>
        <taxon>Actinopterygii</taxon>
        <taxon>Neopterygii</taxon>
        <taxon>Teleostei</taxon>
        <taxon>Clupei</taxon>
        <taxon>Clupeiformes</taxon>
        <taxon>Clupeoidei</taxon>
        <taxon>Engraulidae</taxon>
        <taxon>Coilinae</taxon>
        <taxon>Coilia</taxon>
    </lineage>
</organism>
<feature type="domain" description="C2H2-type" evidence="15">
    <location>
        <begin position="270"/>
        <end position="297"/>
    </location>
</feature>
<comment type="caution">
    <text evidence="16">The sequence shown here is derived from an EMBL/GenBank/DDBJ whole genome shotgun (WGS) entry which is preliminary data.</text>
</comment>
<evidence type="ECO:0000256" key="8">
    <source>
        <dbReference type="ARBA" id="ARBA00023015"/>
    </source>
</evidence>
<evidence type="ECO:0000256" key="3">
    <source>
        <dbReference type="ARBA" id="ARBA00006991"/>
    </source>
</evidence>
<feature type="domain" description="C2H2-type" evidence="15">
    <location>
        <begin position="326"/>
        <end position="353"/>
    </location>
</feature>
<dbReference type="InterPro" id="IPR036236">
    <property type="entry name" value="Znf_C2H2_sf"/>
</dbReference>
<dbReference type="PANTHER" id="PTHR23235">
    <property type="entry name" value="KRUEPPEL-LIKE TRANSCRIPTION FACTOR"/>
    <property type="match status" value="1"/>
</dbReference>
<dbReference type="FunFam" id="3.30.160.60:FF:002343">
    <property type="entry name" value="Zinc finger protein 33A"/>
    <property type="match status" value="1"/>
</dbReference>
<keyword evidence="8" id="KW-0805">Transcription regulation</keyword>
<dbReference type="InterPro" id="IPR013087">
    <property type="entry name" value="Znf_C2H2_type"/>
</dbReference>